<accession>A0A8H7VML3</accession>
<dbReference type="GO" id="GO:0016020">
    <property type="term" value="C:membrane"/>
    <property type="evidence" value="ECO:0007669"/>
    <property type="project" value="UniProtKB-SubCell"/>
</dbReference>
<evidence type="ECO:0000256" key="1">
    <source>
        <dbReference type="ARBA" id="ARBA00004141"/>
    </source>
</evidence>
<feature type="transmembrane region" description="Helical" evidence="6">
    <location>
        <begin position="210"/>
        <end position="233"/>
    </location>
</feature>
<evidence type="ECO:0000256" key="5">
    <source>
        <dbReference type="ARBA" id="ARBA00023136"/>
    </source>
</evidence>
<feature type="transmembrane region" description="Helical" evidence="6">
    <location>
        <begin position="177"/>
        <end position="198"/>
    </location>
</feature>
<dbReference type="GO" id="GO:0022857">
    <property type="term" value="F:transmembrane transporter activity"/>
    <property type="evidence" value="ECO:0007669"/>
    <property type="project" value="InterPro"/>
</dbReference>
<dbReference type="InterPro" id="IPR011701">
    <property type="entry name" value="MFS"/>
</dbReference>
<dbReference type="OrthoDB" id="6730379at2759"/>
<feature type="transmembrane region" description="Helical" evidence="6">
    <location>
        <begin position="349"/>
        <end position="365"/>
    </location>
</feature>
<feature type="transmembrane region" description="Helical" evidence="6">
    <location>
        <begin position="48"/>
        <end position="65"/>
    </location>
</feature>
<dbReference type="PROSITE" id="PS50850">
    <property type="entry name" value="MFS"/>
    <property type="match status" value="1"/>
</dbReference>
<keyword evidence="5 6" id="KW-0472">Membrane</keyword>
<keyword evidence="9" id="KW-1185">Reference proteome</keyword>
<feature type="transmembrane region" description="Helical" evidence="6">
    <location>
        <begin position="317"/>
        <end position="337"/>
    </location>
</feature>
<reference evidence="8 9" key="1">
    <citation type="submission" date="2020-12" db="EMBL/GenBank/DDBJ databases">
        <title>Metabolic potential, ecology and presence of endohyphal bacteria is reflected in genomic diversity of Mucoromycotina.</title>
        <authorList>
            <person name="Muszewska A."/>
            <person name="Okrasinska A."/>
            <person name="Steczkiewicz K."/>
            <person name="Drgas O."/>
            <person name="Orlowska M."/>
            <person name="Perlinska-Lenart U."/>
            <person name="Aleksandrzak-Piekarczyk T."/>
            <person name="Szatraj K."/>
            <person name="Zielenkiewicz U."/>
            <person name="Pilsyk S."/>
            <person name="Malc E."/>
            <person name="Mieczkowski P."/>
            <person name="Kruszewska J.S."/>
            <person name="Biernat P."/>
            <person name="Pawlowska J."/>
        </authorList>
    </citation>
    <scope>NUCLEOTIDE SEQUENCE [LARGE SCALE GENOMIC DNA]</scope>
    <source>
        <strain evidence="8 9">CBS 142.35</strain>
    </source>
</reference>
<name>A0A8H7VML3_9FUNG</name>
<dbReference type="EMBL" id="JAEPRB010000019">
    <property type="protein sequence ID" value="KAG2226205.1"/>
    <property type="molecule type" value="Genomic_DNA"/>
</dbReference>
<gene>
    <name evidence="8" type="ORF">INT45_003350</name>
</gene>
<evidence type="ECO:0000313" key="9">
    <source>
        <dbReference type="Proteomes" id="UP000646827"/>
    </source>
</evidence>
<evidence type="ECO:0000256" key="6">
    <source>
        <dbReference type="SAM" id="Phobius"/>
    </source>
</evidence>
<dbReference type="SUPFAM" id="SSF103473">
    <property type="entry name" value="MFS general substrate transporter"/>
    <property type="match status" value="1"/>
</dbReference>
<dbReference type="InterPro" id="IPR036259">
    <property type="entry name" value="MFS_trans_sf"/>
</dbReference>
<organism evidence="8 9">
    <name type="scientific">Circinella minor</name>
    <dbReference type="NCBI Taxonomy" id="1195481"/>
    <lineage>
        <taxon>Eukaryota</taxon>
        <taxon>Fungi</taxon>
        <taxon>Fungi incertae sedis</taxon>
        <taxon>Mucoromycota</taxon>
        <taxon>Mucoromycotina</taxon>
        <taxon>Mucoromycetes</taxon>
        <taxon>Mucorales</taxon>
        <taxon>Lichtheimiaceae</taxon>
        <taxon>Circinella</taxon>
    </lineage>
</organism>
<feature type="transmembrane region" description="Helical" evidence="6">
    <location>
        <begin position="435"/>
        <end position="456"/>
    </location>
</feature>
<dbReference type="PANTHER" id="PTHR43791">
    <property type="entry name" value="PERMEASE-RELATED"/>
    <property type="match status" value="1"/>
</dbReference>
<evidence type="ECO:0000256" key="4">
    <source>
        <dbReference type="ARBA" id="ARBA00022989"/>
    </source>
</evidence>
<evidence type="ECO:0000256" key="3">
    <source>
        <dbReference type="ARBA" id="ARBA00022692"/>
    </source>
</evidence>
<dbReference type="Pfam" id="PF07690">
    <property type="entry name" value="MFS_1"/>
    <property type="match status" value="1"/>
</dbReference>
<dbReference type="Gene3D" id="1.20.1250.20">
    <property type="entry name" value="MFS general substrate transporter like domains"/>
    <property type="match status" value="2"/>
</dbReference>
<keyword evidence="4 6" id="KW-1133">Transmembrane helix</keyword>
<proteinExistence type="predicted"/>
<protein>
    <recommendedName>
        <fullName evidence="7">Major facilitator superfamily (MFS) profile domain-containing protein</fullName>
    </recommendedName>
</protein>
<dbReference type="Proteomes" id="UP000646827">
    <property type="component" value="Unassembled WGS sequence"/>
</dbReference>
<evidence type="ECO:0000313" key="8">
    <source>
        <dbReference type="EMBL" id="KAG2226205.1"/>
    </source>
</evidence>
<feature type="transmembrane region" description="Helical" evidence="6">
    <location>
        <begin position="119"/>
        <end position="137"/>
    </location>
</feature>
<comment type="subcellular location">
    <subcellularLocation>
        <location evidence="1">Membrane</location>
        <topology evidence="1">Multi-pass membrane protein</topology>
    </subcellularLocation>
</comment>
<dbReference type="InterPro" id="IPR020846">
    <property type="entry name" value="MFS_dom"/>
</dbReference>
<keyword evidence="3 6" id="KW-0812">Transmembrane</keyword>
<feature type="transmembrane region" description="Helical" evidence="6">
    <location>
        <begin position="402"/>
        <end position="423"/>
    </location>
</feature>
<keyword evidence="2" id="KW-0813">Transport</keyword>
<evidence type="ECO:0000259" key="7">
    <source>
        <dbReference type="PROSITE" id="PS50850"/>
    </source>
</evidence>
<dbReference type="AlphaFoldDB" id="A0A8H7VML3"/>
<comment type="caution">
    <text evidence="8">The sequence shown here is derived from an EMBL/GenBank/DDBJ whole genome shotgun (WGS) entry which is preliminary data.</text>
</comment>
<dbReference type="PANTHER" id="PTHR43791:SF36">
    <property type="entry name" value="TRANSPORTER, PUTATIVE (AFU_ORTHOLOGUE AFUA_6G08340)-RELATED"/>
    <property type="match status" value="1"/>
</dbReference>
<feature type="domain" description="Major facilitator superfamily (MFS) profile" evidence="7">
    <location>
        <begin position="52"/>
        <end position="460"/>
    </location>
</feature>
<evidence type="ECO:0000256" key="2">
    <source>
        <dbReference type="ARBA" id="ARBA00022448"/>
    </source>
</evidence>
<feature type="transmembrane region" description="Helical" evidence="6">
    <location>
        <begin position="143"/>
        <end position="165"/>
    </location>
</feature>
<sequence length="496" mass="56166">MLFGQEKEKSIINIEKIDSLDDESSGRKDNTSKKFEYSAEEKRVLKKINIATVPFICAILFIQFIDKSTLNFSAVLGLYEDTGITGTEFSWLGSIFYVGYLAFQIPNQYFMQRLPISKYLGSILLVWGVSLACMAATKNFGQLAGLRFLLGFWEASTYPCIFLLISTFYRRQEQVTWYGTMFICNSVATSCGGLIGYGIGHMQGVHGLSAWQWCMLIWGIITTALGFVYFFLLPDKAKSRWFRLTEEEEKIVDERTRDNTVVQSKKFKKEHIIEALKEPRFYCYFVISFLLDLQNGCVTIFSSQIIKNMGFSNLESILLNIPKGVSTILLLLLAVFLSKRFDENGHVGAFMSIISFLGALFLTVIPTGGAMLVGIFLSATSPAYTLLQTMISNNVSGYTKKIFYTGGNLVAYCLGNFVGPLMMVDHEAPRYLSGMIGYMVADVLAAVLFVYVRWSLASENKRRQKLKDEGKLPPQIENRELHDLTDREDVHFMYRP</sequence>
<feature type="transmembrane region" description="Helical" evidence="6">
    <location>
        <begin position="89"/>
        <end position="107"/>
    </location>
</feature>